<keyword evidence="1" id="KW-0812">Transmembrane</keyword>
<sequence length="555" mass="63569">MNSQLNAHTKNIDTLPLTKYYLAELGIYELFKEFVPQGNALVEPAEGLCIIINNLVNSRKPLYKIADWVADYADGRGEAQINASIFNHHRLSRDLDGLYAAERNSLMTRISANAIRLHRLETQRIHNDTTSLTLFGSYDNPGEGEVAQPACGYNKDGHPDCKQIVFGLNITEDGHVPLSYETYNGNTTDSDTHKPNWDALRQQLETEDFIYIADSKLCSIENMAYIAENDGKFITLMPKNRKEVKKFHARLKTHDIPWTFAFEKPNAHSKGSSTVYQIYDGEKTREKYRITWVHSSAKAITDEKARQKRINDTRKNLVELASKLNRYNLKTRPQIKKALTEAIKPAKDYINCKIIKDKATVKKQMGRGKPGYNTKYREEVVVSFRLQWSINEKAVAFSSGTEGVFPLVDNTELSAIDVLKTYKEQPYLEKRHSTLKSVLEVSPIFLKKPERIEAILFLFFIALMIVSLIERNIRANMTDALPILPAGMKTATPTWENIRYFFRNVHQIVVIKSGLVLKTSLKGMTKMHEQLLKLLKVPISIYKKLTERWWEFGST</sequence>
<comment type="caution">
    <text evidence="4">The sequence shown here is derived from an EMBL/GenBank/DDBJ whole genome shotgun (WGS) entry which is preliminary data.</text>
</comment>
<evidence type="ECO:0000313" key="5">
    <source>
        <dbReference type="Proteomes" id="UP001171945"/>
    </source>
</evidence>
<dbReference type="PANTHER" id="PTHR34614:SF2">
    <property type="entry name" value="TRANSPOSASE IS4-LIKE DOMAIN-CONTAINING PROTEIN"/>
    <property type="match status" value="1"/>
</dbReference>
<name>A0ABT7VRK1_9GAMM</name>
<dbReference type="Pfam" id="PF14104">
    <property type="entry name" value="DUF4277"/>
    <property type="match status" value="1"/>
</dbReference>
<keyword evidence="1" id="KW-1133">Transmembrane helix</keyword>
<dbReference type="InterPro" id="IPR025457">
    <property type="entry name" value="DUF4277"/>
</dbReference>
<feature type="domain" description="DUF4277" evidence="3">
    <location>
        <begin position="8"/>
        <end position="111"/>
    </location>
</feature>
<dbReference type="Proteomes" id="UP001171945">
    <property type="component" value="Unassembled WGS sequence"/>
</dbReference>
<dbReference type="NCBIfam" id="NF033559">
    <property type="entry name" value="transpos_IS1634"/>
    <property type="match status" value="1"/>
</dbReference>
<evidence type="ECO:0000259" key="3">
    <source>
        <dbReference type="Pfam" id="PF14104"/>
    </source>
</evidence>
<dbReference type="Pfam" id="PF01609">
    <property type="entry name" value="DDE_Tnp_1"/>
    <property type="match status" value="1"/>
</dbReference>
<protein>
    <submittedName>
        <fullName evidence="4">IS1634 family transposase</fullName>
    </submittedName>
</protein>
<evidence type="ECO:0000259" key="2">
    <source>
        <dbReference type="Pfam" id="PF01609"/>
    </source>
</evidence>
<gene>
    <name evidence="4" type="ORF">QUF54_03010</name>
</gene>
<dbReference type="InterPro" id="IPR047654">
    <property type="entry name" value="IS1634_transpos"/>
</dbReference>
<keyword evidence="5" id="KW-1185">Reference proteome</keyword>
<proteinExistence type="predicted"/>
<organism evidence="4 5">
    <name type="scientific">Candidatus Marithioploca araucensis</name>
    <dbReference type="NCBI Taxonomy" id="70273"/>
    <lineage>
        <taxon>Bacteria</taxon>
        <taxon>Pseudomonadati</taxon>
        <taxon>Pseudomonadota</taxon>
        <taxon>Gammaproteobacteria</taxon>
        <taxon>Thiotrichales</taxon>
        <taxon>Thiotrichaceae</taxon>
        <taxon>Candidatus Marithioploca</taxon>
    </lineage>
</organism>
<dbReference type="InterPro" id="IPR002559">
    <property type="entry name" value="Transposase_11"/>
</dbReference>
<accession>A0ABT7VRK1</accession>
<keyword evidence="1" id="KW-0472">Membrane</keyword>
<evidence type="ECO:0000313" key="4">
    <source>
        <dbReference type="EMBL" id="MDM8562302.1"/>
    </source>
</evidence>
<evidence type="ECO:0000256" key="1">
    <source>
        <dbReference type="SAM" id="Phobius"/>
    </source>
</evidence>
<feature type="domain" description="Transposase IS4-like" evidence="2">
    <location>
        <begin position="172"/>
        <end position="464"/>
    </location>
</feature>
<dbReference type="EMBL" id="JAUCGM010000110">
    <property type="protein sequence ID" value="MDM8562302.1"/>
    <property type="molecule type" value="Genomic_DNA"/>
</dbReference>
<feature type="transmembrane region" description="Helical" evidence="1">
    <location>
        <begin position="452"/>
        <end position="469"/>
    </location>
</feature>
<reference evidence="4" key="1">
    <citation type="submission" date="2023-06" db="EMBL/GenBank/DDBJ databases">
        <title>Uncultivated large filamentous bacteria from sulfidic sediments reveal new species and different genomic features in energy metabolism and defense.</title>
        <authorList>
            <person name="Fonseca A."/>
        </authorList>
    </citation>
    <scope>NUCLEOTIDE SEQUENCE</scope>
    <source>
        <strain evidence="4">HSG4</strain>
    </source>
</reference>
<dbReference type="PANTHER" id="PTHR34614">
    <property type="match status" value="1"/>
</dbReference>